<dbReference type="SUPFAM" id="SSF46689">
    <property type="entry name" value="Homeodomain-like"/>
    <property type="match status" value="1"/>
</dbReference>
<dbReference type="AlphaFoldDB" id="A0A0F9FH60"/>
<accession>A0A0F9FH60</accession>
<dbReference type="InterPro" id="IPR025959">
    <property type="entry name" value="Winged_HTH_dom"/>
</dbReference>
<sequence length="348" mass="40712">MKNFLSEEEKSSLRKQHKKERDKRVCDRIKAVLLRDKGWTWMQIAEALLLSEEMLRKHLEDYKILKKLKPENGGSEEKLSFEQSQKLIAHLQSHTYLYTKDIAAYVESVFGIIYSVSGMCYWLKRNNFSYKKPSLVPGKANKEIQEAWIAEYFKLKQSLNEDETICFVDGVHPTHNTQLSYGWIKKGVRKEIPSNTGRQRLNISGAVDLLEGKLHFQEDVMLNAGATISFLEKIETAYPTKRKIHMFFDNAKYYKNKAVKHYLKDSKIQAHFLPPYSPNLNPIERLWKWMKQRVLYNTYYQEFEDFKHAIFGFLRSVSSLDPKSVLGQAFSSRVRDHFRAVGAPKPNS</sequence>
<comment type="caution">
    <text evidence="3">The sequence shown here is derived from an EMBL/GenBank/DDBJ whole genome shotgun (WGS) entry which is preliminary data.</text>
</comment>
<evidence type="ECO:0000313" key="3">
    <source>
        <dbReference type="EMBL" id="KKL77761.1"/>
    </source>
</evidence>
<feature type="domain" description="Tc1-like transposase DDE" evidence="1">
    <location>
        <begin position="165"/>
        <end position="306"/>
    </location>
</feature>
<evidence type="ECO:0000259" key="2">
    <source>
        <dbReference type="Pfam" id="PF13592"/>
    </source>
</evidence>
<dbReference type="Gene3D" id="3.30.420.10">
    <property type="entry name" value="Ribonuclease H-like superfamily/Ribonuclease H"/>
    <property type="match status" value="1"/>
</dbReference>
<proteinExistence type="predicted"/>
<name>A0A0F9FH60_9ZZZZ</name>
<dbReference type="NCBIfam" id="NF033545">
    <property type="entry name" value="transpos_IS630"/>
    <property type="match status" value="1"/>
</dbReference>
<dbReference type="InterPro" id="IPR047655">
    <property type="entry name" value="Transpos_IS630-like"/>
</dbReference>
<dbReference type="Pfam" id="PF13358">
    <property type="entry name" value="DDE_3"/>
    <property type="match status" value="1"/>
</dbReference>
<dbReference type="InterPro" id="IPR036397">
    <property type="entry name" value="RNaseH_sf"/>
</dbReference>
<protein>
    <recommendedName>
        <fullName evidence="4">Tc1-like transposase DDE domain-containing protein</fullName>
    </recommendedName>
</protein>
<feature type="domain" description="Winged helix-turn helix" evidence="2">
    <location>
        <begin position="94"/>
        <end position="152"/>
    </location>
</feature>
<reference evidence="3" key="1">
    <citation type="journal article" date="2015" name="Nature">
        <title>Complex archaea that bridge the gap between prokaryotes and eukaryotes.</title>
        <authorList>
            <person name="Spang A."/>
            <person name="Saw J.H."/>
            <person name="Jorgensen S.L."/>
            <person name="Zaremba-Niedzwiedzka K."/>
            <person name="Martijn J."/>
            <person name="Lind A.E."/>
            <person name="van Eijk R."/>
            <person name="Schleper C."/>
            <person name="Guy L."/>
            <person name="Ettema T.J."/>
        </authorList>
    </citation>
    <scope>NUCLEOTIDE SEQUENCE</scope>
</reference>
<dbReference type="EMBL" id="LAZR01023656">
    <property type="protein sequence ID" value="KKL77761.1"/>
    <property type="molecule type" value="Genomic_DNA"/>
</dbReference>
<evidence type="ECO:0000259" key="1">
    <source>
        <dbReference type="Pfam" id="PF13358"/>
    </source>
</evidence>
<dbReference type="Pfam" id="PF13592">
    <property type="entry name" value="HTH_33"/>
    <property type="match status" value="1"/>
</dbReference>
<gene>
    <name evidence="3" type="ORF">LCGC14_2031650</name>
</gene>
<evidence type="ECO:0008006" key="4">
    <source>
        <dbReference type="Google" id="ProtNLM"/>
    </source>
</evidence>
<organism evidence="3">
    <name type="scientific">marine sediment metagenome</name>
    <dbReference type="NCBI Taxonomy" id="412755"/>
    <lineage>
        <taxon>unclassified sequences</taxon>
        <taxon>metagenomes</taxon>
        <taxon>ecological metagenomes</taxon>
    </lineage>
</organism>
<dbReference type="GO" id="GO:0003676">
    <property type="term" value="F:nucleic acid binding"/>
    <property type="evidence" value="ECO:0007669"/>
    <property type="project" value="InterPro"/>
</dbReference>
<dbReference type="SUPFAM" id="SSF53098">
    <property type="entry name" value="Ribonuclease H-like"/>
    <property type="match status" value="1"/>
</dbReference>
<dbReference type="InterPro" id="IPR009057">
    <property type="entry name" value="Homeodomain-like_sf"/>
</dbReference>
<dbReference type="InterPro" id="IPR012337">
    <property type="entry name" value="RNaseH-like_sf"/>
</dbReference>
<dbReference type="InterPro" id="IPR038717">
    <property type="entry name" value="Tc1-like_DDE_dom"/>
</dbReference>